<reference evidence="7 8" key="1">
    <citation type="submission" date="2019-02" db="EMBL/GenBank/DDBJ databases">
        <title>Deep-cultivation of Planctomycetes and their phenomic and genomic characterization uncovers novel biology.</title>
        <authorList>
            <person name="Wiegand S."/>
            <person name="Jogler M."/>
            <person name="Boedeker C."/>
            <person name="Pinto D."/>
            <person name="Vollmers J."/>
            <person name="Rivas-Marin E."/>
            <person name="Kohn T."/>
            <person name="Peeters S.H."/>
            <person name="Heuer A."/>
            <person name="Rast P."/>
            <person name="Oberbeckmann S."/>
            <person name="Bunk B."/>
            <person name="Jeske O."/>
            <person name="Meyerdierks A."/>
            <person name="Storesund J.E."/>
            <person name="Kallscheuer N."/>
            <person name="Luecker S."/>
            <person name="Lage O.M."/>
            <person name="Pohl T."/>
            <person name="Merkel B.J."/>
            <person name="Hornburger P."/>
            <person name="Mueller R.-W."/>
            <person name="Bruemmer F."/>
            <person name="Labrenz M."/>
            <person name="Spormann A.M."/>
            <person name="Op den Camp H."/>
            <person name="Overmann J."/>
            <person name="Amann R."/>
            <person name="Jetten M.S.M."/>
            <person name="Mascher T."/>
            <person name="Medema M.H."/>
            <person name="Devos D.P."/>
            <person name="Kaster A.-K."/>
            <person name="Ovreas L."/>
            <person name="Rohde M."/>
            <person name="Galperin M.Y."/>
            <person name="Jogler C."/>
        </authorList>
    </citation>
    <scope>NUCLEOTIDE SEQUENCE [LARGE SCALE GENOMIC DNA]</scope>
    <source>
        <strain evidence="7 8">ElP</strain>
    </source>
</reference>
<accession>A0A518GX19</accession>
<feature type="transmembrane region" description="Helical" evidence="6">
    <location>
        <begin position="407"/>
        <end position="431"/>
    </location>
</feature>
<sequence length="498" mass="51634">MAGRDENPFTAPLEPGGAPRDGGGAGGPDVRDRPDAARELPASFGLATSTFVVVASMVGTGVLTTSGFTVFFVGSNAWMLALWVVGAVIAACGALTLAELAAAIPRSGGDYVFLYEAYGPLAAFLSGWVSFLIGFGAPIAASAFAAGEYLLRPFDLDGPTGLLARRGLATALILLFGHIHGRSRSGSVNVQGVSTVLKFGLLAALAVAGLAAGWGRWENLADAPPVDSIDRPLLLAALSSLVYVYYAYTGWNGAAYLAGEVADPRRTMPRAIFVGTGLVVVLYLAMNTFYALALTPGDLRGVVARAEEAGDPDPLNALTPIAEIASARLFGARVASGLSIVIGLTLLASLSAFILTGPRVAYAMAGAGQFPAIAGRLSGPSRTPTAATAMQIAWSLVLLWTGSFEGIVVYAGVGLALFSMLTISAVYALRIRRPDLPRPFRTPGYPVVPAVYLASTLALTVATCLERRGAALASLASIALGVPFYYGWRWSSNRRAGR</sequence>
<evidence type="ECO:0000256" key="4">
    <source>
        <dbReference type="ARBA" id="ARBA00023136"/>
    </source>
</evidence>
<dbReference type="OrthoDB" id="9809628at2"/>
<feature type="transmembrane region" description="Helical" evidence="6">
    <location>
        <begin position="443"/>
        <end position="463"/>
    </location>
</feature>
<feature type="region of interest" description="Disordered" evidence="5">
    <location>
        <begin position="1"/>
        <end position="32"/>
    </location>
</feature>
<feature type="transmembrane region" description="Helical" evidence="6">
    <location>
        <begin position="469"/>
        <end position="488"/>
    </location>
</feature>
<keyword evidence="3 6" id="KW-1133">Transmembrane helix</keyword>
<dbReference type="GO" id="GO:0015179">
    <property type="term" value="F:L-amino acid transmembrane transporter activity"/>
    <property type="evidence" value="ECO:0007669"/>
    <property type="project" value="TreeGrafter"/>
</dbReference>
<organism evidence="7 8">
    <name type="scientific">Tautonia plasticadhaerens</name>
    <dbReference type="NCBI Taxonomy" id="2527974"/>
    <lineage>
        <taxon>Bacteria</taxon>
        <taxon>Pseudomonadati</taxon>
        <taxon>Planctomycetota</taxon>
        <taxon>Planctomycetia</taxon>
        <taxon>Isosphaerales</taxon>
        <taxon>Isosphaeraceae</taxon>
        <taxon>Tautonia</taxon>
    </lineage>
</organism>
<dbReference type="Gene3D" id="1.20.1740.10">
    <property type="entry name" value="Amino acid/polyamine transporter I"/>
    <property type="match status" value="1"/>
</dbReference>
<feature type="transmembrane region" description="Helical" evidence="6">
    <location>
        <begin position="193"/>
        <end position="212"/>
    </location>
</feature>
<evidence type="ECO:0000256" key="1">
    <source>
        <dbReference type="ARBA" id="ARBA00004141"/>
    </source>
</evidence>
<feature type="transmembrane region" description="Helical" evidence="6">
    <location>
        <begin position="51"/>
        <end position="73"/>
    </location>
</feature>
<evidence type="ECO:0000256" key="5">
    <source>
        <dbReference type="SAM" id="MobiDB-lite"/>
    </source>
</evidence>
<evidence type="ECO:0000256" key="2">
    <source>
        <dbReference type="ARBA" id="ARBA00022692"/>
    </source>
</evidence>
<evidence type="ECO:0000256" key="3">
    <source>
        <dbReference type="ARBA" id="ARBA00022989"/>
    </source>
</evidence>
<feature type="transmembrane region" description="Helical" evidence="6">
    <location>
        <begin position="271"/>
        <end position="292"/>
    </location>
</feature>
<protein>
    <submittedName>
        <fullName evidence="7">Serine/threonine exchanger SteT</fullName>
    </submittedName>
</protein>
<proteinExistence type="predicted"/>
<dbReference type="GO" id="GO:0016020">
    <property type="term" value="C:membrane"/>
    <property type="evidence" value="ECO:0007669"/>
    <property type="project" value="UniProtKB-SubCell"/>
</dbReference>
<comment type="subcellular location">
    <subcellularLocation>
        <location evidence="1">Membrane</location>
        <topology evidence="1">Multi-pass membrane protein</topology>
    </subcellularLocation>
</comment>
<feature type="transmembrane region" description="Helical" evidence="6">
    <location>
        <begin position="334"/>
        <end position="354"/>
    </location>
</feature>
<feature type="transmembrane region" description="Helical" evidence="6">
    <location>
        <begin position="80"/>
        <end position="104"/>
    </location>
</feature>
<feature type="transmembrane region" description="Helical" evidence="6">
    <location>
        <begin position="384"/>
        <end position="401"/>
    </location>
</feature>
<dbReference type="PANTHER" id="PTHR11785:SF512">
    <property type="entry name" value="SOBREMESA, ISOFORM B"/>
    <property type="match status" value="1"/>
</dbReference>
<dbReference type="PANTHER" id="PTHR11785">
    <property type="entry name" value="AMINO ACID TRANSPORTER"/>
    <property type="match status" value="1"/>
</dbReference>
<dbReference type="AlphaFoldDB" id="A0A518GX19"/>
<name>A0A518GX19_9BACT</name>
<gene>
    <name evidence="7" type="primary">steT_2</name>
    <name evidence="7" type="ORF">ElP_09860</name>
</gene>
<feature type="transmembrane region" description="Helical" evidence="6">
    <location>
        <begin position="124"/>
        <end position="151"/>
    </location>
</feature>
<evidence type="ECO:0000313" key="8">
    <source>
        <dbReference type="Proteomes" id="UP000317835"/>
    </source>
</evidence>
<dbReference type="Pfam" id="PF13520">
    <property type="entry name" value="AA_permease_2"/>
    <property type="match status" value="1"/>
</dbReference>
<dbReference type="Proteomes" id="UP000317835">
    <property type="component" value="Chromosome"/>
</dbReference>
<dbReference type="InterPro" id="IPR002293">
    <property type="entry name" value="AA/rel_permease1"/>
</dbReference>
<dbReference type="KEGG" id="tpla:ElP_09860"/>
<evidence type="ECO:0000313" key="7">
    <source>
        <dbReference type="EMBL" id="QDV33144.1"/>
    </source>
</evidence>
<keyword evidence="2 6" id="KW-0812">Transmembrane</keyword>
<keyword evidence="4 6" id="KW-0472">Membrane</keyword>
<evidence type="ECO:0000256" key="6">
    <source>
        <dbReference type="SAM" id="Phobius"/>
    </source>
</evidence>
<dbReference type="InterPro" id="IPR050598">
    <property type="entry name" value="AminoAcid_Transporter"/>
</dbReference>
<keyword evidence="8" id="KW-1185">Reference proteome</keyword>
<dbReference type="EMBL" id="CP036426">
    <property type="protein sequence ID" value="QDV33144.1"/>
    <property type="molecule type" value="Genomic_DNA"/>
</dbReference>
<dbReference type="PIRSF" id="PIRSF006060">
    <property type="entry name" value="AA_transporter"/>
    <property type="match status" value="1"/>
</dbReference>
<feature type="transmembrane region" description="Helical" evidence="6">
    <location>
        <begin position="233"/>
        <end position="251"/>
    </location>
</feature>